<proteinExistence type="inferred from homology"/>
<evidence type="ECO:0000313" key="5">
    <source>
        <dbReference type="EMBL" id="MFC3172809.1"/>
    </source>
</evidence>
<protein>
    <submittedName>
        <fullName evidence="5">Zinc-binding dehydrogenase</fullName>
    </submittedName>
</protein>
<accession>A0ABV7IKR0</accession>
<sequence>MKAVVRRGAALIEADCADPVPGMGQVLVATHACGICGSDLHALKGLDESVKRSGNASSGTIDPSRDMIMGHEFCGEILDHGPGCTHGLKAGTRVVSVPYAYGPNGQELVGFSNRFPGGFGEKMLLTERTLLEVPNGLSSEHAALTEPMAVGAHAAGKADPATRPVALVIGCGPVGLAVIASLKARGIGPVIAADYSAARRELAARVGADVVVDPGTSSPHDLWDRFDVPATLAAATEAELAGRDTRRAVIFECVGAKGLIQGIIEQAPPHSQLVLVGTCAHPDTIVPVMALRKQLRFDFVYAYTPDEFAETLHRIAEGQIDVAPFVSKVVGRSDLAAAFDELASPGALVKILVDPRRA</sequence>
<feature type="domain" description="Alcohol dehydrogenase-like C-terminal" evidence="3">
    <location>
        <begin position="173"/>
        <end position="316"/>
    </location>
</feature>
<comment type="cofactor">
    <cofactor evidence="2">
        <name>Zn(2+)</name>
        <dbReference type="ChEBI" id="CHEBI:29105"/>
    </cofactor>
</comment>
<comment type="similarity">
    <text evidence="2">Belongs to the zinc-containing alcohol dehydrogenase family.</text>
</comment>
<dbReference type="Pfam" id="PF08240">
    <property type="entry name" value="ADH_N"/>
    <property type="match status" value="1"/>
</dbReference>
<organism evidence="5 6">
    <name type="scientific">Novosphingobium bradum</name>
    <dbReference type="NCBI Taxonomy" id="1737444"/>
    <lineage>
        <taxon>Bacteria</taxon>
        <taxon>Pseudomonadati</taxon>
        <taxon>Pseudomonadota</taxon>
        <taxon>Alphaproteobacteria</taxon>
        <taxon>Sphingomonadales</taxon>
        <taxon>Sphingomonadaceae</taxon>
        <taxon>Novosphingobium</taxon>
    </lineage>
</organism>
<keyword evidence="2" id="KW-0862">Zinc</keyword>
<name>A0ABV7IKR0_9SPHN</name>
<reference evidence="6" key="1">
    <citation type="journal article" date="2019" name="Int. J. Syst. Evol. Microbiol.">
        <title>The Global Catalogue of Microorganisms (GCM) 10K type strain sequencing project: providing services to taxonomists for standard genome sequencing and annotation.</title>
        <authorList>
            <consortium name="The Broad Institute Genomics Platform"/>
            <consortium name="The Broad Institute Genome Sequencing Center for Infectious Disease"/>
            <person name="Wu L."/>
            <person name="Ma J."/>
        </authorList>
    </citation>
    <scope>NUCLEOTIDE SEQUENCE [LARGE SCALE GENOMIC DNA]</scope>
    <source>
        <strain evidence="6">KCTC 42984</strain>
    </source>
</reference>
<evidence type="ECO:0000256" key="2">
    <source>
        <dbReference type="RuleBase" id="RU361277"/>
    </source>
</evidence>
<dbReference type="Gene3D" id="3.90.180.10">
    <property type="entry name" value="Medium-chain alcohol dehydrogenases, catalytic domain"/>
    <property type="match status" value="1"/>
</dbReference>
<dbReference type="EMBL" id="JBHRTQ010000001">
    <property type="protein sequence ID" value="MFC3172809.1"/>
    <property type="molecule type" value="Genomic_DNA"/>
</dbReference>
<dbReference type="Gene3D" id="3.40.50.720">
    <property type="entry name" value="NAD(P)-binding Rossmann-like Domain"/>
    <property type="match status" value="1"/>
</dbReference>
<dbReference type="PANTHER" id="PTHR43189:SF1">
    <property type="entry name" value="ZINC-TYPE ALCOHOL DEHYDROGENASE-LIKE PROTEIN C1198.01"/>
    <property type="match status" value="1"/>
</dbReference>
<dbReference type="RefSeq" id="WP_379508206.1">
    <property type="nucleotide sequence ID" value="NZ_JBHRTQ010000001.1"/>
</dbReference>
<dbReference type="InterPro" id="IPR013154">
    <property type="entry name" value="ADH-like_N"/>
</dbReference>
<dbReference type="Proteomes" id="UP001595604">
    <property type="component" value="Unassembled WGS sequence"/>
</dbReference>
<keyword evidence="6" id="KW-1185">Reference proteome</keyword>
<dbReference type="InterPro" id="IPR011032">
    <property type="entry name" value="GroES-like_sf"/>
</dbReference>
<gene>
    <name evidence="5" type="ORF">ACFOD9_00940</name>
</gene>
<dbReference type="SUPFAM" id="SSF50129">
    <property type="entry name" value="GroES-like"/>
    <property type="match status" value="1"/>
</dbReference>
<dbReference type="PROSITE" id="PS00059">
    <property type="entry name" value="ADH_ZINC"/>
    <property type="match status" value="1"/>
</dbReference>
<dbReference type="CDD" id="cd08262">
    <property type="entry name" value="Zn_ADH8"/>
    <property type="match status" value="1"/>
</dbReference>
<dbReference type="InterPro" id="IPR036291">
    <property type="entry name" value="NAD(P)-bd_dom_sf"/>
</dbReference>
<dbReference type="Pfam" id="PF00107">
    <property type="entry name" value="ADH_zinc_N"/>
    <property type="match status" value="1"/>
</dbReference>
<evidence type="ECO:0000259" key="4">
    <source>
        <dbReference type="Pfam" id="PF08240"/>
    </source>
</evidence>
<feature type="domain" description="Alcohol dehydrogenase-like N-terminal" evidence="4">
    <location>
        <begin position="23"/>
        <end position="134"/>
    </location>
</feature>
<evidence type="ECO:0000256" key="1">
    <source>
        <dbReference type="ARBA" id="ARBA00023002"/>
    </source>
</evidence>
<evidence type="ECO:0000259" key="3">
    <source>
        <dbReference type="Pfam" id="PF00107"/>
    </source>
</evidence>
<dbReference type="SUPFAM" id="SSF51735">
    <property type="entry name" value="NAD(P)-binding Rossmann-fold domains"/>
    <property type="match status" value="1"/>
</dbReference>
<dbReference type="PANTHER" id="PTHR43189">
    <property type="entry name" value="ZINC-TYPE ALCOHOL DEHYDROGENASE-LIKE PROTEIN C1198.01-RELATED"/>
    <property type="match status" value="1"/>
</dbReference>
<dbReference type="InterPro" id="IPR002328">
    <property type="entry name" value="ADH_Zn_CS"/>
</dbReference>
<keyword evidence="1" id="KW-0560">Oxidoreductase</keyword>
<keyword evidence="2" id="KW-0479">Metal-binding</keyword>
<evidence type="ECO:0000313" key="6">
    <source>
        <dbReference type="Proteomes" id="UP001595604"/>
    </source>
</evidence>
<comment type="caution">
    <text evidence="5">The sequence shown here is derived from an EMBL/GenBank/DDBJ whole genome shotgun (WGS) entry which is preliminary data.</text>
</comment>
<dbReference type="InterPro" id="IPR013149">
    <property type="entry name" value="ADH-like_C"/>
</dbReference>